<gene>
    <name evidence="1" type="ORF">E6L38_01115</name>
</gene>
<evidence type="ECO:0000313" key="1">
    <source>
        <dbReference type="EMBL" id="THJ30342.1"/>
    </source>
</evidence>
<proteinExistence type="predicted"/>
<dbReference type="RefSeq" id="WP_136500087.1">
    <property type="nucleotide sequence ID" value="NZ_CABHML010000074.1"/>
</dbReference>
<comment type="caution">
    <text evidence="1">The sequence shown here is derived from an EMBL/GenBank/DDBJ whole genome shotgun (WGS) entry which is preliminary data.</text>
</comment>
<evidence type="ECO:0000313" key="2">
    <source>
        <dbReference type="Proteomes" id="UP000306697"/>
    </source>
</evidence>
<dbReference type="AlphaFoldDB" id="A0A4V3YW82"/>
<accession>A0A4V3YW82</accession>
<dbReference type="Pfam" id="PF20288">
    <property type="entry name" value="MC2"/>
    <property type="match status" value="1"/>
</dbReference>
<dbReference type="InterPro" id="IPR046904">
    <property type="entry name" value="ABC-3C_MC2"/>
</dbReference>
<reference evidence="1 2" key="1">
    <citation type="submission" date="2019-04" db="EMBL/GenBank/DDBJ databases">
        <title>Genome Announcement To Ensure Probiotic Safety of Bifidobacterium longum subsp infantis UBBI-01.</title>
        <authorList>
            <person name="Sulthana A."/>
            <person name="Lakshmi S.G."/>
            <person name="Madempudi R.S."/>
        </authorList>
    </citation>
    <scope>NUCLEOTIDE SEQUENCE [LARGE SCALE GENOMIC DNA]</scope>
    <source>
        <strain evidence="1 2">UBBI-01</strain>
    </source>
</reference>
<protein>
    <submittedName>
        <fullName evidence="1">Uncharacterized protein</fullName>
    </submittedName>
</protein>
<organism evidence="1 2">
    <name type="scientific">Bifidobacterium longum subsp. infantis</name>
    <dbReference type="NCBI Taxonomy" id="1682"/>
    <lineage>
        <taxon>Bacteria</taxon>
        <taxon>Bacillati</taxon>
        <taxon>Actinomycetota</taxon>
        <taxon>Actinomycetes</taxon>
        <taxon>Bifidobacteriales</taxon>
        <taxon>Bifidobacteriaceae</taxon>
        <taxon>Bifidobacterium</taxon>
    </lineage>
</organism>
<dbReference type="Proteomes" id="UP000306697">
    <property type="component" value="Unassembled WGS sequence"/>
</dbReference>
<dbReference type="EMBL" id="SSWL01000002">
    <property type="protein sequence ID" value="THJ30342.1"/>
    <property type="molecule type" value="Genomic_DNA"/>
</dbReference>
<name>A0A4V3YW82_BIFLI</name>
<sequence length="139" mass="15530">MNNSLFNTTQETATRLTLCLPLLSRPSTIDEIAAIDLIATYMKTFGFGQRNLHGDGPHALAEYDARRKRIQAGLAQLVIVGAATVDSTCLLYRATPECFQYSEALHGDYAASYRQAVQLLIKNDYETIMNRITKENNQL</sequence>